<evidence type="ECO:0000313" key="10">
    <source>
        <dbReference type="Proteomes" id="UP000886824"/>
    </source>
</evidence>
<dbReference type="PROSITE" id="PS50928">
    <property type="entry name" value="ABC_TM1"/>
    <property type="match status" value="1"/>
</dbReference>
<dbReference type="Pfam" id="PF00528">
    <property type="entry name" value="BPD_transp_1"/>
    <property type="match status" value="1"/>
</dbReference>
<comment type="subcellular location">
    <subcellularLocation>
        <location evidence="1 7">Cell membrane</location>
        <topology evidence="1 7">Multi-pass membrane protein</topology>
    </subcellularLocation>
</comment>
<dbReference type="Proteomes" id="UP000886824">
    <property type="component" value="Unassembled WGS sequence"/>
</dbReference>
<evidence type="ECO:0000256" key="3">
    <source>
        <dbReference type="ARBA" id="ARBA00022475"/>
    </source>
</evidence>
<dbReference type="InterPro" id="IPR045621">
    <property type="entry name" value="BPD_transp_1_N"/>
</dbReference>
<feature type="transmembrane region" description="Helical" evidence="7">
    <location>
        <begin position="94"/>
        <end position="120"/>
    </location>
</feature>
<evidence type="ECO:0000256" key="5">
    <source>
        <dbReference type="ARBA" id="ARBA00022989"/>
    </source>
</evidence>
<protein>
    <submittedName>
        <fullName evidence="9">ABC transporter permease</fullName>
    </submittedName>
</protein>
<feature type="domain" description="ABC transmembrane type-1" evidence="8">
    <location>
        <begin position="94"/>
        <end position="299"/>
    </location>
</feature>
<dbReference type="PANTHER" id="PTHR43163">
    <property type="entry name" value="DIPEPTIDE TRANSPORT SYSTEM PERMEASE PROTEIN DPPB-RELATED"/>
    <property type="match status" value="1"/>
</dbReference>
<dbReference type="CDD" id="cd06261">
    <property type="entry name" value="TM_PBP2"/>
    <property type="match status" value="1"/>
</dbReference>
<dbReference type="GO" id="GO:0005886">
    <property type="term" value="C:plasma membrane"/>
    <property type="evidence" value="ECO:0007669"/>
    <property type="project" value="UniProtKB-SubCell"/>
</dbReference>
<comment type="similarity">
    <text evidence="7">Belongs to the binding-protein-dependent transport system permease family.</text>
</comment>
<proteinExistence type="inferred from homology"/>
<name>A0A9D2CCW9_9FIRM</name>
<sequence>MKYAAKKFLTLIITLFIVSLLAFLAFQIIPGDPTTKLLSTEATEEARAELRAQLGLDRPIPVRYWEWLTNFLRGDMGESYSYHMPVSDMLGEKLVITFLLTILSFAFTIVLSIPLGILAGSVRSGWLDGLITALDQVVMSIPAFFIGILSCFFFGIMLHIFVPGDFVSYTQDWGAFLSYLILPALSIAIPRIAMTVKMLRGAILQEMGKDYVRTARSRGGDRGGILRRHVLKNALIPVITFLAVSAAEIMTGTIIIEQVFTIPGVGRLLLSSISNRDFPVVQAIVVIMAAWIVIVNFVADLLYQLVDPRLRLR</sequence>
<feature type="transmembrane region" description="Helical" evidence="7">
    <location>
        <begin position="234"/>
        <end position="260"/>
    </location>
</feature>
<reference evidence="9" key="1">
    <citation type="journal article" date="2021" name="PeerJ">
        <title>Extensive microbial diversity within the chicken gut microbiome revealed by metagenomics and culture.</title>
        <authorList>
            <person name="Gilroy R."/>
            <person name="Ravi A."/>
            <person name="Getino M."/>
            <person name="Pursley I."/>
            <person name="Horton D.L."/>
            <person name="Alikhan N.F."/>
            <person name="Baker D."/>
            <person name="Gharbi K."/>
            <person name="Hall N."/>
            <person name="Watson M."/>
            <person name="Adriaenssens E.M."/>
            <person name="Foster-Nyarko E."/>
            <person name="Jarju S."/>
            <person name="Secka A."/>
            <person name="Antonio M."/>
            <person name="Oren A."/>
            <person name="Chaudhuri R.R."/>
            <person name="La Ragione R."/>
            <person name="Hildebrand F."/>
            <person name="Pallen M.J."/>
        </authorList>
    </citation>
    <scope>NUCLEOTIDE SEQUENCE</scope>
    <source>
        <strain evidence="9">CHK33-7979</strain>
    </source>
</reference>
<organism evidence="9 10">
    <name type="scientific">Candidatus Intestinimonas merdavium</name>
    <dbReference type="NCBI Taxonomy" id="2838622"/>
    <lineage>
        <taxon>Bacteria</taxon>
        <taxon>Bacillati</taxon>
        <taxon>Bacillota</taxon>
        <taxon>Clostridia</taxon>
        <taxon>Eubacteriales</taxon>
        <taxon>Intestinimonas</taxon>
    </lineage>
</organism>
<dbReference type="AlphaFoldDB" id="A0A9D2CCW9"/>
<accession>A0A9D2CCW9</accession>
<gene>
    <name evidence="9" type="ORF">H9826_04765</name>
</gene>
<comment type="caution">
    <text evidence="9">The sequence shown here is derived from an EMBL/GenBank/DDBJ whole genome shotgun (WGS) entry which is preliminary data.</text>
</comment>
<dbReference type="Pfam" id="PF19300">
    <property type="entry name" value="BPD_transp_1_N"/>
    <property type="match status" value="1"/>
</dbReference>
<evidence type="ECO:0000256" key="4">
    <source>
        <dbReference type="ARBA" id="ARBA00022692"/>
    </source>
</evidence>
<dbReference type="InterPro" id="IPR035906">
    <property type="entry name" value="MetI-like_sf"/>
</dbReference>
<keyword evidence="2 7" id="KW-0813">Transport</keyword>
<keyword evidence="6 7" id="KW-0472">Membrane</keyword>
<evidence type="ECO:0000259" key="8">
    <source>
        <dbReference type="PROSITE" id="PS50928"/>
    </source>
</evidence>
<keyword evidence="4 7" id="KW-0812">Transmembrane</keyword>
<dbReference type="GO" id="GO:0071916">
    <property type="term" value="F:dipeptide transmembrane transporter activity"/>
    <property type="evidence" value="ECO:0007669"/>
    <property type="project" value="TreeGrafter"/>
</dbReference>
<keyword evidence="3" id="KW-1003">Cell membrane</keyword>
<evidence type="ECO:0000313" key="9">
    <source>
        <dbReference type="EMBL" id="HIY73271.1"/>
    </source>
</evidence>
<dbReference type="EMBL" id="DXCX01000049">
    <property type="protein sequence ID" value="HIY73271.1"/>
    <property type="molecule type" value="Genomic_DNA"/>
</dbReference>
<dbReference type="PANTHER" id="PTHR43163:SF6">
    <property type="entry name" value="DIPEPTIDE TRANSPORT SYSTEM PERMEASE PROTEIN DPPB-RELATED"/>
    <property type="match status" value="1"/>
</dbReference>
<dbReference type="InterPro" id="IPR000515">
    <property type="entry name" value="MetI-like"/>
</dbReference>
<evidence type="ECO:0000256" key="1">
    <source>
        <dbReference type="ARBA" id="ARBA00004651"/>
    </source>
</evidence>
<dbReference type="SUPFAM" id="SSF161098">
    <property type="entry name" value="MetI-like"/>
    <property type="match status" value="1"/>
</dbReference>
<feature type="transmembrane region" description="Helical" evidence="7">
    <location>
        <begin position="173"/>
        <end position="193"/>
    </location>
</feature>
<feature type="transmembrane region" description="Helical" evidence="7">
    <location>
        <begin position="280"/>
        <end position="303"/>
    </location>
</feature>
<reference evidence="9" key="2">
    <citation type="submission" date="2021-04" db="EMBL/GenBank/DDBJ databases">
        <authorList>
            <person name="Gilroy R."/>
        </authorList>
    </citation>
    <scope>NUCLEOTIDE SEQUENCE</scope>
    <source>
        <strain evidence="9">CHK33-7979</strain>
    </source>
</reference>
<evidence type="ECO:0000256" key="6">
    <source>
        <dbReference type="ARBA" id="ARBA00023136"/>
    </source>
</evidence>
<dbReference type="Gene3D" id="1.10.3720.10">
    <property type="entry name" value="MetI-like"/>
    <property type="match status" value="1"/>
</dbReference>
<keyword evidence="5 7" id="KW-1133">Transmembrane helix</keyword>
<evidence type="ECO:0000256" key="2">
    <source>
        <dbReference type="ARBA" id="ARBA00022448"/>
    </source>
</evidence>
<feature type="transmembrane region" description="Helical" evidence="7">
    <location>
        <begin position="141"/>
        <end position="161"/>
    </location>
</feature>
<evidence type="ECO:0000256" key="7">
    <source>
        <dbReference type="RuleBase" id="RU363032"/>
    </source>
</evidence>